<comment type="subcellular location">
    <subcellularLocation>
        <location evidence="2">Cytoplasm</location>
    </subcellularLocation>
    <subcellularLocation>
        <location evidence="1">Nucleus</location>
    </subcellularLocation>
</comment>
<dbReference type="SUPFAM" id="SSF53335">
    <property type="entry name" value="S-adenosyl-L-methionine-dependent methyltransferases"/>
    <property type="match status" value="1"/>
</dbReference>
<dbReference type="GO" id="GO:0016435">
    <property type="term" value="F:rRNA (guanine) methyltransferase activity"/>
    <property type="evidence" value="ECO:0007669"/>
    <property type="project" value="InterPro"/>
</dbReference>
<dbReference type="GO" id="GO:0070476">
    <property type="term" value="P:rRNA (guanine-N7)-methylation"/>
    <property type="evidence" value="ECO:0007669"/>
    <property type="project" value="InterPro"/>
</dbReference>
<keyword evidence="5 11" id="KW-0489">Methyltransferase</keyword>
<evidence type="ECO:0000256" key="2">
    <source>
        <dbReference type="ARBA" id="ARBA00004496"/>
    </source>
</evidence>
<dbReference type="PANTHER" id="PTHR12734">
    <property type="entry name" value="METHYLTRANSFERASE-RELATED"/>
    <property type="match status" value="1"/>
</dbReference>
<organism evidence="11 12">
    <name type="scientific">Colletotrichum salicis</name>
    <dbReference type="NCBI Taxonomy" id="1209931"/>
    <lineage>
        <taxon>Eukaryota</taxon>
        <taxon>Fungi</taxon>
        <taxon>Dikarya</taxon>
        <taxon>Ascomycota</taxon>
        <taxon>Pezizomycotina</taxon>
        <taxon>Sordariomycetes</taxon>
        <taxon>Hypocreomycetidae</taxon>
        <taxon>Glomerellales</taxon>
        <taxon>Glomerellaceae</taxon>
        <taxon>Colletotrichum</taxon>
        <taxon>Colletotrichum acutatum species complex</taxon>
    </lineage>
</organism>
<dbReference type="AlphaFoldDB" id="A0A135SDW5"/>
<proteinExistence type="inferred from homology"/>
<evidence type="ECO:0000259" key="10">
    <source>
        <dbReference type="Pfam" id="PF08241"/>
    </source>
</evidence>
<dbReference type="FunFam" id="3.40.50.150:FF:000017">
    <property type="entry name" value="probable 18S rRNA (Guanine-N(7))-methyltransferase"/>
    <property type="match status" value="1"/>
</dbReference>
<name>A0A135SDW5_9PEZI</name>
<dbReference type="SMART" id="SM00248">
    <property type="entry name" value="ANK"/>
    <property type="match status" value="6"/>
</dbReference>
<accession>A0A135SDW5</accession>
<dbReference type="InterPro" id="IPR039769">
    <property type="entry name" value="Bud23-like"/>
</dbReference>
<dbReference type="Gene3D" id="1.25.40.20">
    <property type="entry name" value="Ankyrin repeat-containing domain"/>
    <property type="match status" value="2"/>
</dbReference>
<dbReference type="Pfam" id="PF08241">
    <property type="entry name" value="Methyltransf_11"/>
    <property type="match status" value="1"/>
</dbReference>
<dbReference type="PROSITE" id="PS50088">
    <property type="entry name" value="ANK_REPEAT"/>
    <property type="match status" value="6"/>
</dbReference>
<dbReference type="Pfam" id="PF00023">
    <property type="entry name" value="Ank"/>
    <property type="match status" value="1"/>
</dbReference>
<dbReference type="PANTHER" id="PTHR12734:SF0">
    <property type="entry name" value="18S RRNA (GUANINE-N(7))-METHYLTRANSFERASE-RELATED"/>
    <property type="match status" value="1"/>
</dbReference>
<evidence type="ECO:0000313" key="11">
    <source>
        <dbReference type="EMBL" id="KXH34096.1"/>
    </source>
</evidence>
<gene>
    <name evidence="11" type="ORF">CSAL01_08312</name>
</gene>
<dbReference type="InterPro" id="IPR002110">
    <property type="entry name" value="Ankyrin_rpt"/>
</dbReference>
<evidence type="ECO:0000256" key="8">
    <source>
        <dbReference type="ARBA" id="ARBA00023242"/>
    </source>
</evidence>
<dbReference type="OrthoDB" id="2877at2759"/>
<evidence type="ECO:0000256" key="5">
    <source>
        <dbReference type="ARBA" id="ARBA00022603"/>
    </source>
</evidence>
<dbReference type="GO" id="GO:0005737">
    <property type="term" value="C:cytoplasm"/>
    <property type="evidence" value="ECO:0007669"/>
    <property type="project" value="UniProtKB-SubCell"/>
</dbReference>
<feature type="repeat" description="ANK" evidence="9">
    <location>
        <begin position="269"/>
        <end position="293"/>
    </location>
</feature>
<feature type="repeat" description="ANK" evidence="9">
    <location>
        <begin position="426"/>
        <end position="450"/>
    </location>
</feature>
<dbReference type="PRINTS" id="PR01415">
    <property type="entry name" value="ANKYRIN"/>
</dbReference>
<protein>
    <submittedName>
        <fullName evidence="11">Methyltransferase</fullName>
    </submittedName>
</protein>
<keyword evidence="8" id="KW-0539">Nucleus</keyword>
<comment type="similarity">
    <text evidence="3">Belongs to the class I-like SAM-binding methyltransferase superfamily. BUD23/WBSCR22 family.</text>
</comment>
<dbReference type="STRING" id="1209931.A0A135SDW5"/>
<dbReference type="PROSITE" id="PS50297">
    <property type="entry name" value="ANK_REP_REGION"/>
    <property type="match status" value="5"/>
</dbReference>
<dbReference type="Proteomes" id="UP000070121">
    <property type="component" value="Unassembled WGS sequence"/>
</dbReference>
<dbReference type="EMBL" id="JFFI01002421">
    <property type="protein sequence ID" value="KXH34096.1"/>
    <property type="molecule type" value="Genomic_DNA"/>
</dbReference>
<keyword evidence="12" id="KW-1185">Reference proteome</keyword>
<feature type="repeat" description="ANK" evidence="9">
    <location>
        <begin position="393"/>
        <end position="425"/>
    </location>
</feature>
<evidence type="ECO:0000256" key="1">
    <source>
        <dbReference type="ARBA" id="ARBA00004123"/>
    </source>
</evidence>
<feature type="repeat" description="ANK" evidence="9">
    <location>
        <begin position="294"/>
        <end position="326"/>
    </location>
</feature>
<evidence type="ECO:0000256" key="6">
    <source>
        <dbReference type="ARBA" id="ARBA00022679"/>
    </source>
</evidence>
<evidence type="ECO:0000313" key="12">
    <source>
        <dbReference type="Proteomes" id="UP000070121"/>
    </source>
</evidence>
<dbReference type="InterPro" id="IPR013216">
    <property type="entry name" value="Methyltransf_11"/>
</dbReference>
<keyword evidence="9" id="KW-0040">ANK repeat</keyword>
<reference evidence="11 12" key="1">
    <citation type="submission" date="2014-02" db="EMBL/GenBank/DDBJ databases">
        <title>The genome sequence of Colletotrichum salicis CBS 607.94.</title>
        <authorList>
            <person name="Baroncelli R."/>
            <person name="Thon M.R."/>
        </authorList>
    </citation>
    <scope>NUCLEOTIDE SEQUENCE [LARGE SCALE GENOMIC DNA]</scope>
    <source>
        <strain evidence="11 12">CBS 607.94</strain>
    </source>
</reference>
<dbReference type="CDD" id="cd02440">
    <property type="entry name" value="AdoMet_MTases"/>
    <property type="match status" value="1"/>
</dbReference>
<dbReference type="SUPFAM" id="SSF48403">
    <property type="entry name" value="Ankyrin repeat"/>
    <property type="match status" value="1"/>
</dbReference>
<feature type="repeat" description="ANK" evidence="9">
    <location>
        <begin position="327"/>
        <end position="359"/>
    </location>
</feature>
<keyword evidence="6 11" id="KW-0808">Transferase</keyword>
<evidence type="ECO:0000256" key="7">
    <source>
        <dbReference type="ARBA" id="ARBA00022691"/>
    </source>
</evidence>
<dbReference type="Pfam" id="PF12796">
    <property type="entry name" value="Ank_2"/>
    <property type="match status" value="2"/>
</dbReference>
<comment type="caution">
    <text evidence="11">The sequence shown here is derived from an EMBL/GenBank/DDBJ whole genome shotgun (WGS) entry which is preliminary data.</text>
</comment>
<sequence length="488" mass="52241">MSRPEDTLAADIHYNDSEARKYTTSSRIQNIQASMTRRALELLDLKQPSFILDVGCGSGLSGEILTAEGPEDGGPHTWVGMDVSPSMLDIALQRDVEGDLLLADIGQGVPFRAGSFDAAISISAIQWLCNAESSDTSPEGRLTRFFNGLYASLRRGGRAVCQFYPKNDTQRNMITQAAVKAGFGAGLLEDDPETKNVKLYLVLTVGGTAEGGRGGDITNVVDGMDNVDVEDARRKASQQSGKGDIKKGSKAWIVKKKEQMERKGKVVKSTSKGHQEIVQILLNNGADVNAKGNYDGNALYAASQGGHQEIVQMLLNNGADVNAQDSYYSNALQAASSRGHQEIVQMLLNNGADINAKGGHYGNALQAASVEGHQEIVQMILKNGADVDSKDTSGSTPLSWAAEYGHEAVVKMLLSNGADVDSKDTSGRTPLSWAASFGNKAIIKILIDTGRADINSGDNTGRTPLSWAIIKGHRPRWVQPIYAGCMEI</sequence>
<dbReference type="Gene3D" id="3.40.50.150">
    <property type="entry name" value="Vaccinia Virus protein VP39"/>
    <property type="match status" value="1"/>
</dbReference>
<dbReference type="InterPro" id="IPR036770">
    <property type="entry name" value="Ankyrin_rpt-contain_sf"/>
</dbReference>
<evidence type="ECO:0000256" key="3">
    <source>
        <dbReference type="ARBA" id="ARBA00005547"/>
    </source>
</evidence>
<feature type="domain" description="Methyltransferase type 11" evidence="10">
    <location>
        <begin position="52"/>
        <end position="160"/>
    </location>
</feature>
<dbReference type="GO" id="GO:0005730">
    <property type="term" value="C:nucleolus"/>
    <property type="evidence" value="ECO:0007669"/>
    <property type="project" value="TreeGrafter"/>
</dbReference>
<keyword evidence="4" id="KW-0963">Cytoplasm</keyword>
<evidence type="ECO:0000256" key="9">
    <source>
        <dbReference type="PROSITE-ProRule" id="PRU00023"/>
    </source>
</evidence>
<feature type="repeat" description="ANK" evidence="9">
    <location>
        <begin position="360"/>
        <end position="392"/>
    </location>
</feature>
<dbReference type="InterPro" id="IPR029063">
    <property type="entry name" value="SAM-dependent_MTases_sf"/>
</dbReference>
<evidence type="ECO:0000256" key="4">
    <source>
        <dbReference type="ARBA" id="ARBA00022490"/>
    </source>
</evidence>
<keyword evidence="7" id="KW-0949">S-adenosyl-L-methionine</keyword>